<evidence type="ECO:0000256" key="9">
    <source>
        <dbReference type="ARBA" id="ARBA00048336"/>
    </source>
</evidence>
<evidence type="ECO:0000259" key="11">
    <source>
        <dbReference type="PROSITE" id="PS50054"/>
    </source>
</evidence>
<evidence type="ECO:0000256" key="3">
    <source>
        <dbReference type="ARBA" id="ARBA00008601"/>
    </source>
</evidence>
<evidence type="ECO:0000313" key="13">
    <source>
        <dbReference type="EMBL" id="KAK9933464.1"/>
    </source>
</evidence>
<evidence type="ECO:0000256" key="2">
    <source>
        <dbReference type="ARBA" id="ARBA00004496"/>
    </source>
</evidence>
<keyword evidence="6" id="KW-0904">Protein phosphatase</keyword>
<dbReference type="GO" id="GO:0043409">
    <property type="term" value="P:negative regulation of MAPK cascade"/>
    <property type="evidence" value="ECO:0007669"/>
    <property type="project" value="TreeGrafter"/>
</dbReference>
<comment type="similarity">
    <text evidence="3">Belongs to the protein-tyrosine phosphatase family. Non-receptor class dual specificity subfamily.</text>
</comment>
<dbReference type="InterPro" id="IPR020422">
    <property type="entry name" value="TYR_PHOSPHATASE_DUAL_dom"/>
</dbReference>
<dbReference type="InterPro" id="IPR000340">
    <property type="entry name" value="Dual-sp_phosphatase_cat-dom"/>
</dbReference>
<dbReference type="GO" id="GO:0033550">
    <property type="term" value="F:MAP kinase tyrosine phosphatase activity"/>
    <property type="evidence" value="ECO:0007669"/>
    <property type="project" value="TreeGrafter"/>
</dbReference>
<comment type="catalytic activity">
    <reaction evidence="10">
        <text>O-phospho-L-tyrosyl-[protein] + H2O = L-tyrosyl-[protein] + phosphate</text>
        <dbReference type="Rhea" id="RHEA:10684"/>
        <dbReference type="Rhea" id="RHEA-COMP:10136"/>
        <dbReference type="Rhea" id="RHEA-COMP:20101"/>
        <dbReference type="ChEBI" id="CHEBI:15377"/>
        <dbReference type="ChEBI" id="CHEBI:43474"/>
        <dbReference type="ChEBI" id="CHEBI:46858"/>
        <dbReference type="ChEBI" id="CHEBI:61978"/>
        <dbReference type="EC" id="3.1.3.48"/>
    </reaction>
</comment>
<feature type="domain" description="Tyrosine-protein phosphatase" evidence="11">
    <location>
        <begin position="30"/>
        <end position="171"/>
    </location>
</feature>
<feature type="domain" description="Tyrosine specific protein phosphatases" evidence="12">
    <location>
        <begin position="92"/>
        <end position="150"/>
    </location>
</feature>
<dbReference type="InterPro" id="IPR029021">
    <property type="entry name" value="Prot-tyrosine_phosphatase-like"/>
</dbReference>
<keyword evidence="14" id="KW-1185">Reference proteome</keyword>
<evidence type="ECO:0008006" key="15">
    <source>
        <dbReference type="Google" id="ProtNLM"/>
    </source>
</evidence>
<dbReference type="Pfam" id="PF00782">
    <property type="entry name" value="DSPc"/>
    <property type="match status" value="1"/>
</dbReference>
<dbReference type="GO" id="GO:0008330">
    <property type="term" value="F:protein tyrosine/threonine phosphatase activity"/>
    <property type="evidence" value="ECO:0007669"/>
    <property type="project" value="TreeGrafter"/>
</dbReference>
<dbReference type="CDD" id="cd14498">
    <property type="entry name" value="DSP"/>
    <property type="match status" value="1"/>
</dbReference>
<dbReference type="SMART" id="SM00195">
    <property type="entry name" value="DSPc"/>
    <property type="match status" value="1"/>
</dbReference>
<dbReference type="PANTHER" id="PTHR10159:SF511">
    <property type="entry name" value="DUAL SPECIFICITY PROTEIN PHOSPHATASE 1"/>
    <property type="match status" value="1"/>
</dbReference>
<dbReference type="GO" id="GO:0004722">
    <property type="term" value="F:protein serine/threonine phosphatase activity"/>
    <property type="evidence" value="ECO:0007669"/>
    <property type="project" value="UniProtKB-EC"/>
</dbReference>
<dbReference type="GO" id="GO:0005737">
    <property type="term" value="C:cytoplasm"/>
    <property type="evidence" value="ECO:0007669"/>
    <property type="project" value="UniProtKB-SubCell"/>
</dbReference>
<sequence length="178" mass="19935">MDPIEDSLRKQISALLRVINVTRCCKEDNVPSKIEEGLFLGSIGAAHNKDELKNLNITHILTVASSLAPAYPNEFVYKVLNVMDKESTNLIQHFDECFNYIEEAKRSGGGVLVHCFVGKSRSVTIVVAYLMKKHGMSLFQALEHVKSRRPQASPNAGFMSQLQTFERSLHANDENKTN</sequence>
<name>A0AAW1XBA7_RUBAR</name>
<protein>
    <recommendedName>
        <fullName evidence="15">Dual specificity protein phosphatase 1</fullName>
    </recommendedName>
</protein>
<dbReference type="Proteomes" id="UP001457282">
    <property type="component" value="Unassembled WGS sequence"/>
</dbReference>
<dbReference type="PROSITE" id="PS50056">
    <property type="entry name" value="TYR_PHOSPHATASE_2"/>
    <property type="match status" value="1"/>
</dbReference>
<dbReference type="SUPFAM" id="SSF52799">
    <property type="entry name" value="(Phosphotyrosine protein) phosphatases II"/>
    <property type="match status" value="1"/>
</dbReference>
<keyword evidence="7" id="KW-0539">Nucleus</keyword>
<dbReference type="PANTHER" id="PTHR10159">
    <property type="entry name" value="DUAL SPECIFICITY PROTEIN PHOSPHATASE"/>
    <property type="match status" value="1"/>
</dbReference>
<reference evidence="13 14" key="1">
    <citation type="journal article" date="2023" name="G3 (Bethesda)">
        <title>A chromosome-length genome assembly and annotation of blackberry (Rubus argutus, cv. 'Hillquist').</title>
        <authorList>
            <person name="Bruna T."/>
            <person name="Aryal R."/>
            <person name="Dudchenko O."/>
            <person name="Sargent D.J."/>
            <person name="Mead D."/>
            <person name="Buti M."/>
            <person name="Cavallini A."/>
            <person name="Hytonen T."/>
            <person name="Andres J."/>
            <person name="Pham M."/>
            <person name="Weisz D."/>
            <person name="Mascagni F."/>
            <person name="Usai G."/>
            <person name="Natali L."/>
            <person name="Bassil N."/>
            <person name="Fernandez G.E."/>
            <person name="Lomsadze A."/>
            <person name="Armour M."/>
            <person name="Olukolu B."/>
            <person name="Poorten T."/>
            <person name="Britton C."/>
            <person name="Davik J."/>
            <person name="Ashrafi H."/>
            <person name="Aiden E.L."/>
            <person name="Borodovsky M."/>
            <person name="Worthington M."/>
        </authorList>
    </citation>
    <scope>NUCLEOTIDE SEQUENCE [LARGE SCALE GENOMIC DNA]</scope>
    <source>
        <strain evidence="13">PI 553951</strain>
    </source>
</reference>
<dbReference type="Gene3D" id="3.90.190.10">
    <property type="entry name" value="Protein tyrosine phosphatase superfamily"/>
    <property type="match status" value="1"/>
</dbReference>
<dbReference type="FunFam" id="3.90.190.10:FF:000056">
    <property type="entry name" value="Dual specificity phosphatase 12"/>
    <property type="match status" value="1"/>
</dbReference>
<evidence type="ECO:0000256" key="4">
    <source>
        <dbReference type="ARBA" id="ARBA00022490"/>
    </source>
</evidence>
<comment type="catalytic activity">
    <reaction evidence="9">
        <text>O-phospho-L-threonyl-[protein] + H2O = L-threonyl-[protein] + phosphate</text>
        <dbReference type="Rhea" id="RHEA:47004"/>
        <dbReference type="Rhea" id="RHEA-COMP:11060"/>
        <dbReference type="Rhea" id="RHEA-COMP:11605"/>
        <dbReference type="ChEBI" id="CHEBI:15377"/>
        <dbReference type="ChEBI" id="CHEBI:30013"/>
        <dbReference type="ChEBI" id="CHEBI:43474"/>
        <dbReference type="ChEBI" id="CHEBI:61977"/>
        <dbReference type="EC" id="3.1.3.16"/>
    </reaction>
</comment>
<evidence type="ECO:0000256" key="1">
    <source>
        <dbReference type="ARBA" id="ARBA00004123"/>
    </source>
</evidence>
<dbReference type="GO" id="GO:0017017">
    <property type="term" value="F:MAP kinase tyrosine/serine/threonine phosphatase activity"/>
    <property type="evidence" value="ECO:0007669"/>
    <property type="project" value="TreeGrafter"/>
</dbReference>
<comment type="catalytic activity">
    <reaction evidence="8">
        <text>O-phospho-L-seryl-[protein] + H2O = L-seryl-[protein] + phosphate</text>
        <dbReference type="Rhea" id="RHEA:20629"/>
        <dbReference type="Rhea" id="RHEA-COMP:9863"/>
        <dbReference type="Rhea" id="RHEA-COMP:11604"/>
        <dbReference type="ChEBI" id="CHEBI:15377"/>
        <dbReference type="ChEBI" id="CHEBI:29999"/>
        <dbReference type="ChEBI" id="CHEBI:43474"/>
        <dbReference type="ChEBI" id="CHEBI:83421"/>
        <dbReference type="EC" id="3.1.3.16"/>
    </reaction>
</comment>
<evidence type="ECO:0000256" key="5">
    <source>
        <dbReference type="ARBA" id="ARBA00022801"/>
    </source>
</evidence>
<evidence type="ECO:0000259" key="12">
    <source>
        <dbReference type="PROSITE" id="PS50056"/>
    </source>
</evidence>
<dbReference type="InterPro" id="IPR000387">
    <property type="entry name" value="Tyr_Pase_dom"/>
</dbReference>
<dbReference type="EMBL" id="JBEDUW010000004">
    <property type="protein sequence ID" value="KAK9933464.1"/>
    <property type="molecule type" value="Genomic_DNA"/>
</dbReference>
<dbReference type="AlphaFoldDB" id="A0AAW1XBA7"/>
<organism evidence="13 14">
    <name type="scientific">Rubus argutus</name>
    <name type="common">Southern blackberry</name>
    <dbReference type="NCBI Taxonomy" id="59490"/>
    <lineage>
        <taxon>Eukaryota</taxon>
        <taxon>Viridiplantae</taxon>
        <taxon>Streptophyta</taxon>
        <taxon>Embryophyta</taxon>
        <taxon>Tracheophyta</taxon>
        <taxon>Spermatophyta</taxon>
        <taxon>Magnoliopsida</taxon>
        <taxon>eudicotyledons</taxon>
        <taxon>Gunneridae</taxon>
        <taxon>Pentapetalae</taxon>
        <taxon>rosids</taxon>
        <taxon>fabids</taxon>
        <taxon>Rosales</taxon>
        <taxon>Rosaceae</taxon>
        <taxon>Rosoideae</taxon>
        <taxon>Rosoideae incertae sedis</taxon>
        <taxon>Rubus</taxon>
    </lineage>
</organism>
<keyword evidence="4" id="KW-0963">Cytoplasm</keyword>
<proteinExistence type="inferred from homology"/>
<evidence type="ECO:0000256" key="6">
    <source>
        <dbReference type="ARBA" id="ARBA00022912"/>
    </source>
</evidence>
<evidence type="ECO:0000313" key="14">
    <source>
        <dbReference type="Proteomes" id="UP001457282"/>
    </source>
</evidence>
<evidence type="ECO:0000256" key="10">
    <source>
        <dbReference type="ARBA" id="ARBA00051722"/>
    </source>
</evidence>
<evidence type="ECO:0000256" key="7">
    <source>
        <dbReference type="ARBA" id="ARBA00023242"/>
    </source>
</evidence>
<keyword evidence="5" id="KW-0378">Hydrolase</keyword>
<gene>
    <name evidence="13" type="ORF">M0R45_020662</name>
</gene>
<evidence type="ECO:0000256" key="8">
    <source>
        <dbReference type="ARBA" id="ARBA00047761"/>
    </source>
</evidence>
<comment type="caution">
    <text evidence="13">The sequence shown here is derived from an EMBL/GenBank/DDBJ whole genome shotgun (WGS) entry which is preliminary data.</text>
</comment>
<dbReference type="PROSITE" id="PS50054">
    <property type="entry name" value="TYR_PHOSPHATASE_DUAL"/>
    <property type="match status" value="1"/>
</dbReference>
<dbReference type="GO" id="GO:0005634">
    <property type="term" value="C:nucleus"/>
    <property type="evidence" value="ECO:0007669"/>
    <property type="project" value="UniProtKB-SubCell"/>
</dbReference>
<comment type="subcellular location">
    <subcellularLocation>
        <location evidence="2">Cytoplasm</location>
    </subcellularLocation>
    <subcellularLocation>
        <location evidence="1">Nucleus</location>
    </subcellularLocation>
</comment>
<accession>A0AAW1XBA7</accession>